<dbReference type="GO" id="GO:0005829">
    <property type="term" value="C:cytosol"/>
    <property type="evidence" value="ECO:0007669"/>
    <property type="project" value="TreeGrafter"/>
</dbReference>
<dbReference type="InterPro" id="IPR036390">
    <property type="entry name" value="WH_DNA-bd_sf"/>
</dbReference>
<dbReference type="KEGG" id="masz:C9I28_12755"/>
<evidence type="ECO:0000313" key="2">
    <source>
        <dbReference type="EMBL" id="AVR96471.1"/>
    </source>
</evidence>
<proteinExistence type="predicted"/>
<keyword evidence="3" id="KW-1185">Reference proteome</keyword>
<dbReference type="PANTHER" id="PTHR33221">
    <property type="entry name" value="WINGED HELIX-TURN-HELIX TRANSCRIPTIONAL REGULATOR, RRF2 FAMILY"/>
    <property type="match status" value="1"/>
</dbReference>
<dbReference type="AlphaFoldDB" id="A0A2R4CA49"/>
<protein>
    <submittedName>
        <fullName evidence="2">BadM/Rrf2 family transcriptional regulator</fullName>
    </submittedName>
</protein>
<organism evidence="2 3">
    <name type="scientific">Pseudoduganella armeniaca</name>
    <dbReference type="NCBI Taxonomy" id="2072590"/>
    <lineage>
        <taxon>Bacteria</taxon>
        <taxon>Pseudomonadati</taxon>
        <taxon>Pseudomonadota</taxon>
        <taxon>Betaproteobacteria</taxon>
        <taxon>Burkholderiales</taxon>
        <taxon>Oxalobacteraceae</taxon>
        <taxon>Telluria group</taxon>
        <taxon>Pseudoduganella</taxon>
    </lineage>
</organism>
<reference evidence="2 3" key="1">
    <citation type="submission" date="2018-03" db="EMBL/GenBank/DDBJ databases">
        <title>Massilia armeniaca sp. nov., isolated from desert soil.</title>
        <authorList>
            <person name="Huang H."/>
            <person name="Ren M."/>
        </authorList>
    </citation>
    <scope>NUCLEOTIDE SEQUENCE [LARGE SCALE GENOMIC DNA]</scope>
    <source>
        <strain evidence="2 3">ZMN-3</strain>
    </source>
</reference>
<dbReference type="Gene3D" id="1.10.10.10">
    <property type="entry name" value="Winged helix-like DNA-binding domain superfamily/Winged helix DNA-binding domain"/>
    <property type="match status" value="1"/>
</dbReference>
<dbReference type="Proteomes" id="UP000240505">
    <property type="component" value="Chromosome"/>
</dbReference>
<dbReference type="GO" id="GO:0003700">
    <property type="term" value="F:DNA-binding transcription factor activity"/>
    <property type="evidence" value="ECO:0007669"/>
    <property type="project" value="TreeGrafter"/>
</dbReference>
<dbReference type="Pfam" id="PF02082">
    <property type="entry name" value="Rrf2"/>
    <property type="match status" value="1"/>
</dbReference>
<evidence type="ECO:0000313" key="3">
    <source>
        <dbReference type="Proteomes" id="UP000240505"/>
    </source>
</evidence>
<dbReference type="EMBL" id="CP028324">
    <property type="protein sequence ID" value="AVR96471.1"/>
    <property type="molecule type" value="Genomic_DNA"/>
</dbReference>
<sequence length="154" mass="17131">MRLTSFTDYTLRSLIYLGMNRDRLATIQDIADLHKISKNHLTKVIHQLGASGLVETVRGRNGGLRLAREPEDINIGAVVRQSEPDFFIAECFDQSSHDCIFTGACALQHKLGEAMRAFLTVLDGVTLADVLPRPRSAMGQALHEQPVVLHRLLK</sequence>
<gene>
    <name evidence="2" type="ORF">C9I28_12755</name>
</gene>
<keyword evidence="1" id="KW-0238">DNA-binding</keyword>
<dbReference type="PROSITE" id="PS51197">
    <property type="entry name" value="HTH_RRF2_2"/>
    <property type="match status" value="1"/>
</dbReference>
<dbReference type="InterPro" id="IPR036388">
    <property type="entry name" value="WH-like_DNA-bd_sf"/>
</dbReference>
<dbReference type="RefSeq" id="WP_107141819.1">
    <property type="nucleotide sequence ID" value="NZ_CP028324.1"/>
</dbReference>
<dbReference type="PANTHER" id="PTHR33221:SF4">
    <property type="entry name" value="HTH-TYPE TRANSCRIPTIONAL REPRESSOR NSRR"/>
    <property type="match status" value="1"/>
</dbReference>
<dbReference type="GO" id="GO:0003677">
    <property type="term" value="F:DNA binding"/>
    <property type="evidence" value="ECO:0007669"/>
    <property type="project" value="UniProtKB-KW"/>
</dbReference>
<name>A0A2R4CA49_9BURK</name>
<dbReference type="SUPFAM" id="SSF46785">
    <property type="entry name" value="Winged helix' DNA-binding domain"/>
    <property type="match status" value="1"/>
</dbReference>
<accession>A0A2R4CA49</accession>
<dbReference type="NCBIfam" id="TIGR00738">
    <property type="entry name" value="rrf2_super"/>
    <property type="match status" value="1"/>
</dbReference>
<dbReference type="OrthoDB" id="9795923at2"/>
<dbReference type="InterPro" id="IPR000944">
    <property type="entry name" value="Tscrpt_reg_Rrf2"/>
</dbReference>
<evidence type="ECO:0000256" key="1">
    <source>
        <dbReference type="ARBA" id="ARBA00023125"/>
    </source>
</evidence>